<protein>
    <submittedName>
        <fullName evidence="1">Uncharacterized protein</fullName>
    </submittedName>
</protein>
<evidence type="ECO:0000313" key="2">
    <source>
        <dbReference type="Proteomes" id="UP000826300"/>
    </source>
</evidence>
<dbReference type="Proteomes" id="UP000826300">
    <property type="component" value="Chromosome"/>
</dbReference>
<reference evidence="1" key="1">
    <citation type="submission" date="2021-02" db="EMBL/GenBank/DDBJ databases">
        <title>Rhodobacter shimadae sp. nov., an aerobic anoxygenic phototrophic bacterium isolated from a hot spring.</title>
        <authorList>
            <person name="Muramatsu S."/>
            <person name="Haruta S."/>
            <person name="Hirose S."/>
            <person name="Hanada S."/>
        </authorList>
    </citation>
    <scope>NUCLEOTIDE SEQUENCE</scope>
    <source>
        <strain evidence="1">N10</strain>
    </source>
</reference>
<dbReference type="EMBL" id="CP069370">
    <property type="protein sequence ID" value="QYZ68907.1"/>
    <property type="molecule type" value="Genomic_DNA"/>
</dbReference>
<dbReference type="RefSeq" id="WP_220661126.1">
    <property type="nucleotide sequence ID" value="NZ_CP069370.1"/>
</dbReference>
<name>A0A8G1EB16_9RHOB</name>
<proteinExistence type="predicted"/>
<keyword evidence="2" id="KW-1185">Reference proteome</keyword>
<sequence length="99" mass="10904">MPVARLLPLALRVGAAAGTAWAVTRVVRARLNPGRTDQRAEDALDDLPEGLALHAPKDRAEDAQKNAAFRLRRVIHWRGEAVELDASLLGRIRLRRLPG</sequence>
<gene>
    <name evidence="1" type="ORF">JO391_14275</name>
</gene>
<dbReference type="AlphaFoldDB" id="A0A8G1EB16"/>
<accession>A0A8G1EB16</accession>
<evidence type="ECO:0000313" key="1">
    <source>
        <dbReference type="EMBL" id="QYZ68907.1"/>
    </source>
</evidence>
<organism evidence="1 2">
    <name type="scientific">Neotabrizicola shimadae</name>
    <dbReference type="NCBI Taxonomy" id="2807096"/>
    <lineage>
        <taxon>Bacteria</taxon>
        <taxon>Pseudomonadati</taxon>
        <taxon>Pseudomonadota</taxon>
        <taxon>Alphaproteobacteria</taxon>
        <taxon>Rhodobacterales</taxon>
        <taxon>Paracoccaceae</taxon>
        <taxon>Neotabrizicola</taxon>
    </lineage>
</organism>
<dbReference type="KEGG" id="nsm:JO391_14275"/>